<feature type="compositionally biased region" description="Low complexity" evidence="5">
    <location>
        <begin position="426"/>
        <end position="452"/>
    </location>
</feature>
<reference evidence="7" key="1">
    <citation type="submission" date="2022-07" db="EMBL/GenBank/DDBJ databases">
        <title>Phylogenomic reconstructions and comparative analyses of Kickxellomycotina fungi.</title>
        <authorList>
            <person name="Reynolds N.K."/>
            <person name="Stajich J.E."/>
            <person name="Barry K."/>
            <person name="Grigoriev I.V."/>
            <person name="Crous P."/>
            <person name="Smith M.E."/>
        </authorList>
    </citation>
    <scope>NUCLEOTIDE SEQUENCE</scope>
    <source>
        <strain evidence="7">BCRC 34882</strain>
    </source>
</reference>
<dbReference type="Proteomes" id="UP001151295">
    <property type="component" value="Unassembled WGS sequence"/>
</dbReference>
<name>A0ABQ8PIK1_9FUNG</name>
<keyword evidence="2" id="KW-0645">Protease</keyword>
<feature type="region of interest" description="Disordered" evidence="5">
    <location>
        <begin position="426"/>
        <end position="480"/>
    </location>
</feature>
<feature type="region of interest" description="Disordered" evidence="5">
    <location>
        <begin position="329"/>
        <end position="363"/>
    </location>
</feature>
<feature type="compositionally biased region" description="Acidic residues" evidence="5">
    <location>
        <begin position="467"/>
        <end position="478"/>
    </location>
</feature>
<dbReference type="EC" id="3.4.22.68" evidence="7"/>
<evidence type="ECO:0000256" key="5">
    <source>
        <dbReference type="SAM" id="MobiDB-lite"/>
    </source>
</evidence>
<keyword evidence="3 7" id="KW-0378">Hydrolase</keyword>
<accession>A0ABQ8PIK1</accession>
<dbReference type="Pfam" id="PF02902">
    <property type="entry name" value="Peptidase_C48"/>
    <property type="match status" value="1"/>
</dbReference>
<evidence type="ECO:0000256" key="3">
    <source>
        <dbReference type="ARBA" id="ARBA00022801"/>
    </source>
</evidence>
<evidence type="ECO:0000313" key="7">
    <source>
        <dbReference type="EMBL" id="KAJ1989926.1"/>
    </source>
</evidence>
<organism evidence="7 8">
    <name type="scientific">Coemansia umbellata</name>
    <dbReference type="NCBI Taxonomy" id="1424467"/>
    <lineage>
        <taxon>Eukaryota</taxon>
        <taxon>Fungi</taxon>
        <taxon>Fungi incertae sedis</taxon>
        <taxon>Zoopagomycota</taxon>
        <taxon>Kickxellomycotina</taxon>
        <taxon>Kickxellomycetes</taxon>
        <taxon>Kickxellales</taxon>
        <taxon>Kickxellaceae</taxon>
        <taxon>Coemansia</taxon>
    </lineage>
</organism>
<dbReference type="PANTHER" id="PTHR46468:SF1">
    <property type="entry name" value="SENTRIN-SPECIFIC PROTEASE 8"/>
    <property type="match status" value="1"/>
</dbReference>
<dbReference type="PROSITE" id="PS50600">
    <property type="entry name" value="ULP_PROTEASE"/>
    <property type="match status" value="1"/>
</dbReference>
<dbReference type="EMBL" id="JANBQD010000059">
    <property type="protein sequence ID" value="KAJ1989926.1"/>
    <property type="molecule type" value="Genomic_DNA"/>
</dbReference>
<dbReference type="InterPro" id="IPR003653">
    <property type="entry name" value="Peptidase_C48_C"/>
</dbReference>
<evidence type="ECO:0000259" key="6">
    <source>
        <dbReference type="PROSITE" id="PS50600"/>
    </source>
</evidence>
<protein>
    <submittedName>
        <fullName evidence="7">SUMO1 sentrin specific peptidase 8</fullName>
        <ecNumber evidence="7">3.4.22.68</ecNumber>
    </submittedName>
</protein>
<dbReference type="PANTHER" id="PTHR46468">
    <property type="entry name" value="SENTRIN-SPECIFIC PROTEASE 8"/>
    <property type="match status" value="1"/>
</dbReference>
<evidence type="ECO:0000256" key="4">
    <source>
        <dbReference type="ARBA" id="ARBA00022807"/>
    </source>
</evidence>
<dbReference type="GO" id="GO:0016787">
    <property type="term" value="F:hydrolase activity"/>
    <property type="evidence" value="ECO:0007669"/>
    <property type="project" value="UniProtKB-KW"/>
</dbReference>
<dbReference type="SUPFAM" id="SSF54001">
    <property type="entry name" value="Cysteine proteinases"/>
    <property type="match status" value="1"/>
</dbReference>
<evidence type="ECO:0000256" key="2">
    <source>
        <dbReference type="ARBA" id="ARBA00022670"/>
    </source>
</evidence>
<comment type="caution">
    <text evidence="7">The sequence shown here is derived from an EMBL/GenBank/DDBJ whole genome shotgun (WGS) entry which is preliminary data.</text>
</comment>
<evidence type="ECO:0000313" key="8">
    <source>
        <dbReference type="Proteomes" id="UP001151295"/>
    </source>
</evidence>
<sequence length="862" mass="89919">MQETVLFTYHNTTLYTNDPLTLRDGEWLSDAILSFYFDYLHHKILSNPHDALFLKPSVVQCLQFPADISQHELIFIPINSELLEHWSLLVYTKTPPMFHYFDSMANHNHTAAMRVKEKLRTLGPAEMITHSCPQQENSADCGVFVILFADLLARRYADAHNYHSGASVVGCPARGIMTGGSPAESRLPRTFWWIDYGDLCNPTRARAILRRLGSFGTMGALAALLISTSAQLVPQEIDQCVATYKHQRQEQCGGLRPDSLEYNQCMAHFTDRVLQCYNNPLTPHQHQDKMAEEAKSNTYQNEITRLSRMAMLPQEAHYILGTDVNSNKNERVAKPQQQQKGPVHDEQSMPKNFSPAGKQVPARQVEEQQAQDIMVGEEVILPSTTDKASPAPVTASFSAPANATKSAEGTLIKGNVVVVVSQSTTTAPAVAEPTSASLASSSSVSGAKKAQSTVKQQSTSVLKQVEEEATEVETDVEDVTPVQATATATATAVATATAATASSESSALVAPALTQVAAAPVAAASVSAASIAAVPAAAVPVAATLVAATTPVAPVVPVVATSAAATPAAPVAAASVAVTPVATTPVVLAATTTPAVVTPIAATPIAAPADPIIITPVASSSAASTEPATEDETSESLAAIVAAQTGKPQQLPEPITTTVVVQIADPVHSIKMTTVGKAVVPFDPNLFGTEGNPVVGIAPTSAEQENDVPTVAAPVAQNTVAQSTVAQSTAVQSTVAQDTAAQNTFETSEVAELSTTAAADTVPAKKARQDTTLSADSSIVESSTVVSSSSKATARSAKPTLSPLAATAAAHALGIGSSQPSSTLATPARAHMMKNKVEVSSASSNVFSCVMLAVSFAAGIVF</sequence>
<comment type="similarity">
    <text evidence="1">Belongs to the peptidase C48 family.</text>
</comment>
<gene>
    <name evidence="7" type="primary">SENP8_1</name>
    <name evidence="7" type="ORF">EDC05_004360</name>
</gene>
<dbReference type="Gene3D" id="3.40.395.10">
    <property type="entry name" value="Adenoviral Proteinase, Chain A"/>
    <property type="match status" value="1"/>
</dbReference>
<keyword evidence="4" id="KW-0788">Thiol protease</keyword>
<dbReference type="InterPro" id="IPR044613">
    <property type="entry name" value="Nep1/2-like"/>
</dbReference>
<proteinExistence type="inferred from homology"/>
<feature type="compositionally biased region" description="Polar residues" evidence="5">
    <location>
        <begin position="453"/>
        <end position="462"/>
    </location>
</feature>
<evidence type="ECO:0000256" key="1">
    <source>
        <dbReference type="ARBA" id="ARBA00005234"/>
    </source>
</evidence>
<dbReference type="InterPro" id="IPR038765">
    <property type="entry name" value="Papain-like_cys_pep_sf"/>
</dbReference>
<feature type="domain" description="Ubiquitin-like protease family profile" evidence="6">
    <location>
        <begin position="12"/>
        <end position="152"/>
    </location>
</feature>
<keyword evidence="8" id="KW-1185">Reference proteome</keyword>